<evidence type="ECO:0008006" key="3">
    <source>
        <dbReference type="Google" id="ProtNLM"/>
    </source>
</evidence>
<sequence length="83" mass="9722">MARSRTICANPETHHRRSIRLRGYDYSQPGAYFLTICTQDRECLFGDIVEGEMRLNHAGKIVAEEWRRTAAIRKEIQLDQWGQ</sequence>
<dbReference type="GO" id="GO:0006313">
    <property type="term" value="P:DNA transposition"/>
    <property type="evidence" value="ECO:0007669"/>
    <property type="project" value="InterPro"/>
</dbReference>
<dbReference type="Gene3D" id="3.30.70.1290">
    <property type="entry name" value="Transposase IS200-like"/>
    <property type="match status" value="1"/>
</dbReference>
<organism evidence="2">
    <name type="scientific">Candidatus Kentrum sp. UNK</name>
    <dbReference type="NCBI Taxonomy" id="2126344"/>
    <lineage>
        <taxon>Bacteria</taxon>
        <taxon>Pseudomonadati</taxon>
        <taxon>Pseudomonadota</taxon>
        <taxon>Gammaproteobacteria</taxon>
        <taxon>Candidatus Kentrum</taxon>
    </lineage>
</organism>
<name>A0A451B1J9_9GAMM</name>
<dbReference type="GO" id="GO:0003677">
    <property type="term" value="F:DNA binding"/>
    <property type="evidence" value="ECO:0007669"/>
    <property type="project" value="InterPro"/>
</dbReference>
<protein>
    <recommendedName>
        <fullName evidence="3">Transposase</fullName>
    </recommendedName>
</protein>
<dbReference type="EMBL" id="CAADFZ010000102">
    <property type="protein sequence ID" value="VFK66653.1"/>
    <property type="molecule type" value="Genomic_DNA"/>
</dbReference>
<accession>A0A451B1J9</accession>
<reference evidence="2" key="1">
    <citation type="submission" date="2019-02" db="EMBL/GenBank/DDBJ databases">
        <authorList>
            <person name="Gruber-Vodicka R. H."/>
            <person name="Seah K. B. B."/>
        </authorList>
    </citation>
    <scope>NUCLEOTIDE SEQUENCE</scope>
    <source>
        <strain evidence="2">BECK_BY19</strain>
        <strain evidence="1">BECK_BY8</strain>
    </source>
</reference>
<dbReference type="AlphaFoldDB" id="A0A451B1J9"/>
<gene>
    <name evidence="1" type="ORF">BECKUNK1418G_GA0071005_11028</name>
    <name evidence="2" type="ORF">BECKUNK1418H_GA0071006_10988</name>
</gene>
<dbReference type="EMBL" id="CAADGD010000098">
    <property type="protein sequence ID" value="VFK72144.1"/>
    <property type="molecule type" value="Genomic_DNA"/>
</dbReference>
<evidence type="ECO:0000313" key="1">
    <source>
        <dbReference type="EMBL" id="VFK66653.1"/>
    </source>
</evidence>
<dbReference type="InterPro" id="IPR036515">
    <property type="entry name" value="Transposase_17_sf"/>
</dbReference>
<proteinExistence type="predicted"/>
<evidence type="ECO:0000313" key="2">
    <source>
        <dbReference type="EMBL" id="VFK72144.1"/>
    </source>
</evidence>
<dbReference type="GO" id="GO:0004803">
    <property type="term" value="F:transposase activity"/>
    <property type="evidence" value="ECO:0007669"/>
    <property type="project" value="InterPro"/>
</dbReference>